<dbReference type="Pfam" id="PF07433">
    <property type="entry name" value="DUF1513"/>
    <property type="match status" value="1"/>
</dbReference>
<dbReference type="Proteomes" id="UP000235994">
    <property type="component" value="Unassembled WGS sequence"/>
</dbReference>
<feature type="signal peptide" evidence="1">
    <location>
        <begin position="1"/>
        <end position="24"/>
    </location>
</feature>
<feature type="chain" id="PRO_5014925429" evidence="1">
    <location>
        <begin position="25"/>
        <end position="373"/>
    </location>
</feature>
<comment type="caution">
    <text evidence="2">The sequence shown here is derived from an EMBL/GenBank/DDBJ whole genome shotgun (WGS) entry which is preliminary data.</text>
</comment>
<proteinExistence type="predicted"/>
<organism evidence="2 3">
    <name type="scientific">Achromobacter pulmonis</name>
    <dbReference type="NCBI Taxonomy" id="1389932"/>
    <lineage>
        <taxon>Bacteria</taxon>
        <taxon>Pseudomonadati</taxon>
        <taxon>Pseudomonadota</taxon>
        <taxon>Betaproteobacteria</taxon>
        <taxon>Burkholderiales</taxon>
        <taxon>Alcaligenaceae</taxon>
        <taxon>Achromobacter</taxon>
    </lineage>
</organism>
<dbReference type="InterPro" id="IPR011044">
    <property type="entry name" value="Quino_amine_DH_bsu"/>
</dbReference>
<dbReference type="PROSITE" id="PS51318">
    <property type="entry name" value="TAT"/>
    <property type="match status" value="1"/>
</dbReference>
<dbReference type="InterPro" id="IPR006311">
    <property type="entry name" value="TAT_signal"/>
</dbReference>
<keyword evidence="1" id="KW-0732">Signal</keyword>
<sequence>MAIDRRRFLSLAAALGLAPGAALAAAPADGAVLYLSARKRGGRDEAVLLDETGRDRLVVPMPARGHSFAIDPAGGRAVVFGRQPGFFALAFSLRGAGGPQALPMHDERHFFGHGAYLDGGRLLAATENDFEAGRGVLGLYDASAGGAYRRVGEFDTGGIGPHEVVLMPDGKTLCVANGGILTHPDYGKLELNLDTMRPSLAYIDAASGELLERHELAPELHRLSIRHLALAADGSVWFGCQYMGPAADRPALVGRHRRGGRLELFAGPEPVLRQMRNYVGSVSVDAAGAVVATSSPVGGQVIYWEAASGRCLGTTALADGCGVAPAAPGGFLVSSGTGAMLRVDAAGQEQDRVLPPARELAWDNHFRKVAAGA</sequence>
<reference evidence="2 3" key="1">
    <citation type="submission" date="2018-01" db="EMBL/GenBank/DDBJ databases">
        <title>The draft genome of an aniline degradation strain ANB-1.</title>
        <authorList>
            <person name="Zhang L."/>
            <person name="Jiang J."/>
        </authorList>
    </citation>
    <scope>NUCLEOTIDE SEQUENCE [LARGE SCALE GENOMIC DNA]</scope>
    <source>
        <strain evidence="2 3">ANB-1</strain>
    </source>
</reference>
<gene>
    <name evidence="2" type="ORF">C1I89_09705</name>
</gene>
<dbReference type="PIRSF" id="PIRSF028101">
    <property type="entry name" value="UCP028101"/>
    <property type="match status" value="1"/>
</dbReference>
<keyword evidence="3" id="KW-1185">Reference proteome</keyword>
<dbReference type="SUPFAM" id="SSF50969">
    <property type="entry name" value="YVTN repeat-like/Quinoprotein amine dehydrogenase"/>
    <property type="match status" value="1"/>
</dbReference>
<evidence type="ECO:0000313" key="2">
    <source>
        <dbReference type="EMBL" id="PND34811.1"/>
    </source>
</evidence>
<dbReference type="InterPro" id="IPR008311">
    <property type="entry name" value="UCP028101"/>
</dbReference>
<dbReference type="InterPro" id="IPR015943">
    <property type="entry name" value="WD40/YVTN_repeat-like_dom_sf"/>
</dbReference>
<evidence type="ECO:0000256" key="1">
    <source>
        <dbReference type="SAM" id="SignalP"/>
    </source>
</evidence>
<dbReference type="AlphaFoldDB" id="A0A2N8KMX9"/>
<evidence type="ECO:0000313" key="3">
    <source>
        <dbReference type="Proteomes" id="UP000235994"/>
    </source>
</evidence>
<protein>
    <submittedName>
        <fullName evidence="2">DUF1513 domain-containing protein</fullName>
    </submittedName>
</protein>
<name>A0A2N8KMX9_9BURK</name>
<accession>A0A2N8KMX9</accession>
<dbReference type="EMBL" id="POQS01000002">
    <property type="protein sequence ID" value="PND34811.1"/>
    <property type="molecule type" value="Genomic_DNA"/>
</dbReference>
<dbReference type="RefSeq" id="WP_102772856.1">
    <property type="nucleotide sequence ID" value="NZ_POQS01000002.1"/>
</dbReference>
<dbReference type="Gene3D" id="2.130.10.10">
    <property type="entry name" value="YVTN repeat-like/Quinoprotein amine dehydrogenase"/>
    <property type="match status" value="1"/>
</dbReference>